<gene>
    <name evidence="12" type="ORF">MGAL_10B046241</name>
</gene>
<dbReference type="EMBL" id="UYJE01009838">
    <property type="protein sequence ID" value="VDI77416.1"/>
    <property type="molecule type" value="Genomic_DNA"/>
</dbReference>
<dbReference type="InterPro" id="IPR000611">
    <property type="entry name" value="NPY_rcpt"/>
</dbReference>
<organism evidence="12 13">
    <name type="scientific">Mytilus galloprovincialis</name>
    <name type="common">Mediterranean mussel</name>
    <dbReference type="NCBI Taxonomy" id="29158"/>
    <lineage>
        <taxon>Eukaryota</taxon>
        <taxon>Metazoa</taxon>
        <taxon>Spiralia</taxon>
        <taxon>Lophotrochozoa</taxon>
        <taxon>Mollusca</taxon>
        <taxon>Bivalvia</taxon>
        <taxon>Autobranchia</taxon>
        <taxon>Pteriomorphia</taxon>
        <taxon>Mytilida</taxon>
        <taxon>Mytiloidea</taxon>
        <taxon>Mytilidae</taxon>
        <taxon>Mytilinae</taxon>
        <taxon>Mytilus</taxon>
    </lineage>
</organism>
<evidence type="ECO:0000256" key="2">
    <source>
        <dbReference type="ARBA" id="ARBA00010663"/>
    </source>
</evidence>
<dbReference type="InterPro" id="IPR017452">
    <property type="entry name" value="GPCR_Rhodpsn_7TM"/>
</dbReference>
<dbReference type="SMART" id="SM01381">
    <property type="entry name" value="7TM_GPCR_Srsx"/>
    <property type="match status" value="1"/>
</dbReference>
<dbReference type="OrthoDB" id="9046662at2759"/>
<evidence type="ECO:0000313" key="12">
    <source>
        <dbReference type="EMBL" id="VDI77416.1"/>
    </source>
</evidence>
<name>A0A8B6HAZ2_MYTGA</name>
<evidence type="ECO:0000256" key="6">
    <source>
        <dbReference type="ARBA" id="ARBA00023136"/>
    </source>
</evidence>
<protein>
    <submittedName>
        <fullName evidence="12">Neuropeptide Y receptor, invertebrate</fullName>
    </submittedName>
</protein>
<keyword evidence="8 9" id="KW-0807">Transducer</keyword>
<comment type="caution">
    <text evidence="12">The sequence shown here is derived from an EMBL/GenBank/DDBJ whole genome shotgun (WGS) entry which is preliminary data.</text>
</comment>
<dbReference type="PANTHER" id="PTHR24235">
    <property type="entry name" value="NEUROPEPTIDE Y RECEPTOR"/>
    <property type="match status" value="1"/>
</dbReference>
<evidence type="ECO:0000256" key="9">
    <source>
        <dbReference type="RuleBase" id="RU000688"/>
    </source>
</evidence>
<evidence type="ECO:0000256" key="3">
    <source>
        <dbReference type="ARBA" id="ARBA00022692"/>
    </source>
</evidence>
<dbReference type="PROSITE" id="PS50262">
    <property type="entry name" value="G_PROTEIN_RECEP_F1_2"/>
    <property type="match status" value="1"/>
</dbReference>
<keyword evidence="3 9" id="KW-0812">Transmembrane</keyword>
<dbReference type="GO" id="GO:0016020">
    <property type="term" value="C:membrane"/>
    <property type="evidence" value="ECO:0007669"/>
    <property type="project" value="UniProtKB-SubCell"/>
</dbReference>
<dbReference type="AlphaFoldDB" id="A0A8B6HAZ2"/>
<dbReference type="Gene3D" id="1.20.1070.10">
    <property type="entry name" value="Rhodopsin 7-helix transmembrane proteins"/>
    <property type="match status" value="1"/>
</dbReference>
<feature type="transmembrane region" description="Helical" evidence="10">
    <location>
        <begin position="124"/>
        <end position="144"/>
    </location>
</feature>
<feature type="transmembrane region" description="Helical" evidence="10">
    <location>
        <begin position="49"/>
        <end position="73"/>
    </location>
</feature>
<keyword evidence="4 10" id="KW-1133">Transmembrane helix</keyword>
<keyword evidence="5 9" id="KW-0297">G-protein coupled receptor</keyword>
<evidence type="ECO:0000256" key="8">
    <source>
        <dbReference type="ARBA" id="ARBA00023224"/>
    </source>
</evidence>
<accession>A0A8B6HAZ2</accession>
<evidence type="ECO:0000259" key="11">
    <source>
        <dbReference type="PROSITE" id="PS50262"/>
    </source>
</evidence>
<dbReference type="PROSITE" id="PS00237">
    <property type="entry name" value="G_PROTEIN_RECEP_F1_1"/>
    <property type="match status" value="1"/>
</dbReference>
<evidence type="ECO:0000313" key="13">
    <source>
        <dbReference type="Proteomes" id="UP000596742"/>
    </source>
</evidence>
<evidence type="ECO:0000256" key="4">
    <source>
        <dbReference type="ARBA" id="ARBA00022989"/>
    </source>
</evidence>
<dbReference type="PRINTS" id="PR00237">
    <property type="entry name" value="GPCRRHODOPSN"/>
</dbReference>
<comment type="similarity">
    <text evidence="2 9">Belongs to the G-protein coupled receptor 1 family.</text>
</comment>
<keyword evidence="7 9" id="KW-0675">Receptor</keyword>
<dbReference type="SUPFAM" id="SSF81321">
    <property type="entry name" value="Family A G protein-coupled receptor-like"/>
    <property type="match status" value="1"/>
</dbReference>
<feature type="transmembrane region" description="Helical" evidence="10">
    <location>
        <begin position="215"/>
        <end position="242"/>
    </location>
</feature>
<dbReference type="PRINTS" id="PR01012">
    <property type="entry name" value="NRPEPTIDEYR"/>
</dbReference>
<reference evidence="12" key="1">
    <citation type="submission" date="2018-11" db="EMBL/GenBank/DDBJ databases">
        <authorList>
            <person name="Alioto T."/>
            <person name="Alioto T."/>
        </authorList>
    </citation>
    <scope>NUCLEOTIDE SEQUENCE</scope>
</reference>
<comment type="subcellular location">
    <subcellularLocation>
        <location evidence="1">Membrane</location>
        <topology evidence="1">Multi-pass membrane protein</topology>
    </subcellularLocation>
</comment>
<dbReference type="PANTHER" id="PTHR24235:SF29">
    <property type="entry name" value="GH23382P"/>
    <property type="match status" value="1"/>
</dbReference>
<dbReference type="CDD" id="cd15203">
    <property type="entry name" value="7tmA_NPYR-like"/>
    <property type="match status" value="1"/>
</dbReference>
<evidence type="ECO:0000256" key="1">
    <source>
        <dbReference type="ARBA" id="ARBA00004141"/>
    </source>
</evidence>
<dbReference type="Proteomes" id="UP000596742">
    <property type="component" value="Unassembled WGS sequence"/>
</dbReference>
<feature type="transmembrane region" description="Helical" evidence="10">
    <location>
        <begin position="164"/>
        <end position="183"/>
    </location>
</feature>
<evidence type="ECO:0000256" key="5">
    <source>
        <dbReference type="ARBA" id="ARBA00023040"/>
    </source>
</evidence>
<keyword evidence="6 10" id="KW-0472">Membrane</keyword>
<proteinExistence type="inferred from homology"/>
<evidence type="ECO:0000256" key="7">
    <source>
        <dbReference type="ARBA" id="ARBA00023170"/>
    </source>
</evidence>
<feature type="domain" description="G-protein coupled receptors family 1 profile" evidence="11">
    <location>
        <begin position="65"/>
        <end position="323"/>
    </location>
</feature>
<dbReference type="InterPro" id="IPR000276">
    <property type="entry name" value="GPCR_Rhodpsn"/>
</dbReference>
<dbReference type="GO" id="GO:0004983">
    <property type="term" value="F:neuropeptide Y receptor activity"/>
    <property type="evidence" value="ECO:0007669"/>
    <property type="project" value="InterPro"/>
</dbReference>
<dbReference type="Pfam" id="PF00001">
    <property type="entry name" value="7tm_1"/>
    <property type="match status" value="1"/>
</dbReference>
<feature type="transmembrane region" description="Helical" evidence="10">
    <location>
        <begin position="306"/>
        <end position="326"/>
    </location>
</feature>
<sequence>MGHFWTYYEMENLTEEDYADEMMKIMDEFKNISNDVKDNNVLEEKAWRIFIITLYAVVIVVGFVKNLVVFTVIVKSKQLHTVTNIFIATLALSDIMLCVFNLPFQLHYQMTSYWSFGRVLCHTIMPLFAVPIFVSTAAMLMIAIDRYMLIVYPFMDRMTNKTAIIIVILIVVLTICFAIPSILHMQLHEVDIPEVNYHSSQCIENWPSSSRTEQFLYSTGVFVVQFAIPLIIIAILYFRIFLVLKNRPNKRHDVMRNQKTNKILVAIVLLFTIFWLPWNLFGLILSFKSTSILNSSFKPYINVTDLLLKIIAMSTACVNPYLYGWLNDNFRKGLENMFHGRCKLKQFQRCSNGVTMHNPSRTIDVGLTTAL</sequence>
<feature type="transmembrane region" description="Helical" evidence="10">
    <location>
        <begin position="263"/>
        <end position="286"/>
    </location>
</feature>
<evidence type="ECO:0000256" key="10">
    <source>
        <dbReference type="SAM" id="Phobius"/>
    </source>
</evidence>
<feature type="transmembrane region" description="Helical" evidence="10">
    <location>
        <begin position="85"/>
        <end position="104"/>
    </location>
</feature>
<keyword evidence="13" id="KW-1185">Reference proteome</keyword>